<accession>A0A2P1P7Q1</accession>
<keyword evidence="5" id="KW-0560">Oxidoreductase</keyword>
<keyword evidence="3" id="KW-0963">Cytoplasm</keyword>
<evidence type="ECO:0000256" key="7">
    <source>
        <dbReference type="ARBA" id="ARBA00023284"/>
    </source>
</evidence>
<feature type="domain" description="Thioredoxin" evidence="9">
    <location>
        <begin position="3"/>
        <end position="163"/>
    </location>
</feature>
<evidence type="ECO:0000256" key="5">
    <source>
        <dbReference type="ARBA" id="ARBA00023002"/>
    </source>
</evidence>
<dbReference type="GO" id="GO:0042744">
    <property type="term" value="P:hydrogen peroxide catabolic process"/>
    <property type="evidence" value="ECO:0007669"/>
    <property type="project" value="TreeGrafter"/>
</dbReference>
<dbReference type="InterPro" id="IPR019479">
    <property type="entry name" value="Peroxiredoxin_C"/>
</dbReference>
<dbReference type="GO" id="GO:0006979">
    <property type="term" value="P:response to oxidative stress"/>
    <property type="evidence" value="ECO:0007669"/>
    <property type="project" value="TreeGrafter"/>
</dbReference>
<evidence type="ECO:0000256" key="1">
    <source>
        <dbReference type="ARBA" id="ARBA00004496"/>
    </source>
</evidence>
<evidence type="ECO:0000256" key="4">
    <source>
        <dbReference type="ARBA" id="ARBA00022559"/>
    </source>
</evidence>
<dbReference type="InterPro" id="IPR024706">
    <property type="entry name" value="Peroxiredoxin_AhpC-typ"/>
</dbReference>
<dbReference type="PANTHER" id="PTHR10681:SF164">
    <property type="entry name" value="THIOREDOXIN PEROXIDASE 1"/>
    <property type="match status" value="1"/>
</dbReference>
<feature type="active site" description="Cysteine sulfenic acid (-SOH) intermediate; for peroxidase activity" evidence="8">
    <location>
        <position position="51"/>
    </location>
</feature>
<dbReference type="RefSeq" id="WP_106874133.1">
    <property type="nucleotide sequence ID" value="NZ_CP027845.1"/>
</dbReference>
<gene>
    <name evidence="10" type="ORF">phytr_3110</name>
</gene>
<dbReference type="InterPro" id="IPR000866">
    <property type="entry name" value="AhpC/TSA"/>
</dbReference>
<sequence length="200" mass="22492">MNTLVGHKAPNFTAKAIMPDNTIHENFNLYAAIEGKKCLLFFYPLDFTFVCPTEILSFHNKISSFDERNTTVIGVSVDSHFSHLAWKNTPHNKGGIGHIRFPLVSDLNKDISRSYKVLNPEGISFRASIFIDEKLIVRHLTVNDLPIGRSVSESLRIIDAWDHVQEHGEVCPADWQKGKPAMQATNQGVSDYLISNAEEL</sequence>
<dbReference type="CDD" id="cd03015">
    <property type="entry name" value="PRX_Typ2cys"/>
    <property type="match status" value="1"/>
</dbReference>
<keyword evidence="4" id="KW-0575">Peroxidase</keyword>
<dbReference type="Pfam" id="PF00578">
    <property type="entry name" value="AhpC-TSA"/>
    <property type="match status" value="1"/>
</dbReference>
<dbReference type="GO" id="GO:0008379">
    <property type="term" value="F:thioredoxin peroxidase activity"/>
    <property type="evidence" value="ECO:0007669"/>
    <property type="project" value="TreeGrafter"/>
</dbReference>
<dbReference type="AlphaFoldDB" id="A0A2P1P7Q1"/>
<dbReference type="GO" id="GO:0033554">
    <property type="term" value="P:cellular response to stress"/>
    <property type="evidence" value="ECO:0007669"/>
    <property type="project" value="TreeGrafter"/>
</dbReference>
<dbReference type="Pfam" id="PF10417">
    <property type="entry name" value="1-cysPrx_C"/>
    <property type="match status" value="1"/>
</dbReference>
<dbReference type="FunFam" id="3.40.30.10:FF:000002">
    <property type="entry name" value="Alkyl hydroperoxide reductase C"/>
    <property type="match status" value="1"/>
</dbReference>
<dbReference type="GO" id="GO:0045454">
    <property type="term" value="P:cell redox homeostasis"/>
    <property type="evidence" value="ECO:0007669"/>
    <property type="project" value="TreeGrafter"/>
</dbReference>
<comment type="similarity">
    <text evidence="2">Belongs to the peroxiredoxin family. AhpC/Prx1 subfamily.</text>
</comment>
<dbReference type="EMBL" id="CP027845">
    <property type="protein sequence ID" value="AVP87265.1"/>
    <property type="molecule type" value="Genomic_DNA"/>
</dbReference>
<evidence type="ECO:0000256" key="3">
    <source>
        <dbReference type="ARBA" id="ARBA00022490"/>
    </source>
</evidence>
<evidence type="ECO:0000313" key="11">
    <source>
        <dbReference type="Proteomes" id="UP000241762"/>
    </source>
</evidence>
<protein>
    <recommendedName>
        <fullName evidence="9">Thioredoxin domain-containing protein</fullName>
    </recommendedName>
</protein>
<dbReference type="PIRSF" id="PIRSF000239">
    <property type="entry name" value="AHPC"/>
    <property type="match status" value="1"/>
</dbReference>
<keyword evidence="7" id="KW-0676">Redox-active center</keyword>
<dbReference type="SUPFAM" id="SSF52833">
    <property type="entry name" value="Thioredoxin-like"/>
    <property type="match status" value="1"/>
</dbReference>
<keyword evidence="6" id="KW-1015">Disulfide bond</keyword>
<evidence type="ECO:0000256" key="2">
    <source>
        <dbReference type="ARBA" id="ARBA00009796"/>
    </source>
</evidence>
<reference evidence="10 11" key="1">
    <citation type="submission" date="2018-03" db="EMBL/GenBank/DDBJ databases">
        <title>A gene transfer event suggests a long-term partnership between eustigmatophyte algae and a novel lineage of endosymbiotic bacteria.</title>
        <authorList>
            <person name="Yurchenko T."/>
            <person name="Sevcikova T."/>
            <person name="Pribyl P."/>
            <person name="El Karkouri K."/>
            <person name="Klimes V."/>
            <person name="Amaral R."/>
            <person name="Zbrankova V."/>
            <person name="Kim E."/>
            <person name="Raoult D."/>
            <person name="Santos L.M.A."/>
            <person name="Elias M."/>
        </authorList>
    </citation>
    <scope>NUCLEOTIDE SEQUENCE [LARGE SCALE GENOMIC DNA]</scope>
    <source>
        <strain evidence="10">CCALA 838</strain>
    </source>
</reference>
<name>A0A2P1P7Q1_9RICK</name>
<evidence type="ECO:0000256" key="6">
    <source>
        <dbReference type="ARBA" id="ARBA00023157"/>
    </source>
</evidence>
<dbReference type="InterPro" id="IPR036249">
    <property type="entry name" value="Thioredoxin-like_sf"/>
</dbReference>
<dbReference type="InterPro" id="IPR050217">
    <property type="entry name" value="Peroxiredoxin"/>
</dbReference>
<dbReference type="OrthoDB" id="9812811at2"/>
<keyword evidence="11" id="KW-1185">Reference proteome</keyword>
<evidence type="ECO:0000259" key="9">
    <source>
        <dbReference type="PROSITE" id="PS51352"/>
    </source>
</evidence>
<dbReference type="Proteomes" id="UP000241762">
    <property type="component" value="Chromosome"/>
</dbReference>
<organism evidence="10 11">
    <name type="scientific">Candidatus Phycorickettsia trachydisci</name>
    <dbReference type="NCBI Taxonomy" id="2115978"/>
    <lineage>
        <taxon>Bacteria</taxon>
        <taxon>Pseudomonadati</taxon>
        <taxon>Pseudomonadota</taxon>
        <taxon>Alphaproteobacteria</taxon>
        <taxon>Rickettsiales</taxon>
        <taxon>Rickettsiaceae</taxon>
        <taxon>Candidatus Phycorickettsia</taxon>
    </lineage>
</organism>
<dbReference type="PROSITE" id="PS51352">
    <property type="entry name" value="THIOREDOXIN_2"/>
    <property type="match status" value="1"/>
</dbReference>
<evidence type="ECO:0000256" key="8">
    <source>
        <dbReference type="PIRSR" id="PIRSR000239-1"/>
    </source>
</evidence>
<dbReference type="PANTHER" id="PTHR10681">
    <property type="entry name" value="THIOREDOXIN PEROXIDASE"/>
    <property type="match status" value="1"/>
</dbReference>
<dbReference type="KEGG" id="ptc:phytr_3110"/>
<evidence type="ECO:0000313" key="10">
    <source>
        <dbReference type="EMBL" id="AVP87265.1"/>
    </source>
</evidence>
<dbReference type="Gene3D" id="3.40.30.10">
    <property type="entry name" value="Glutaredoxin"/>
    <property type="match status" value="1"/>
</dbReference>
<dbReference type="InterPro" id="IPR013766">
    <property type="entry name" value="Thioredoxin_domain"/>
</dbReference>
<proteinExistence type="inferred from homology"/>
<dbReference type="GO" id="GO:0005829">
    <property type="term" value="C:cytosol"/>
    <property type="evidence" value="ECO:0007669"/>
    <property type="project" value="TreeGrafter"/>
</dbReference>
<comment type="subcellular location">
    <subcellularLocation>
        <location evidence="1">Cytoplasm</location>
    </subcellularLocation>
</comment>